<organism evidence="2 3">
    <name type="scientific">Suillus discolor</name>
    <dbReference type="NCBI Taxonomy" id="1912936"/>
    <lineage>
        <taxon>Eukaryota</taxon>
        <taxon>Fungi</taxon>
        <taxon>Dikarya</taxon>
        <taxon>Basidiomycota</taxon>
        <taxon>Agaricomycotina</taxon>
        <taxon>Agaricomycetes</taxon>
        <taxon>Agaricomycetidae</taxon>
        <taxon>Boletales</taxon>
        <taxon>Suillineae</taxon>
        <taxon>Suillaceae</taxon>
        <taxon>Suillus</taxon>
    </lineage>
</organism>
<feature type="compositionally biased region" description="Polar residues" evidence="1">
    <location>
        <begin position="426"/>
        <end position="443"/>
    </location>
</feature>
<proteinExistence type="predicted"/>
<feature type="compositionally biased region" description="Low complexity" evidence="1">
    <location>
        <begin position="10"/>
        <end position="32"/>
    </location>
</feature>
<reference evidence="2" key="1">
    <citation type="journal article" date="2020" name="New Phytol.">
        <title>Comparative genomics reveals dynamic genome evolution in host specialist ectomycorrhizal fungi.</title>
        <authorList>
            <person name="Lofgren L.A."/>
            <person name="Nguyen N.H."/>
            <person name="Vilgalys R."/>
            <person name="Ruytinx J."/>
            <person name="Liao H.L."/>
            <person name="Branco S."/>
            <person name="Kuo A."/>
            <person name="LaButti K."/>
            <person name="Lipzen A."/>
            <person name="Andreopoulos W."/>
            <person name="Pangilinan J."/>
            <person name="Riley R."/>
            <person name="Hundley H."/>
            <person name="Na H."/>
            <person name="Barry K."/>
            <person name="Grigoriev I.V."/>
            <person name="Stajich J.E."/>
            <person name="Kennedy P.G."/>
        </authorList>
    </citation>
    <scope>NUCLEOTIDE SEQUENCE</scope>
    <source>
        <strain evidence="2">FC423</strain>
    </source>
</reference>
<dbReference type="EMBL" id="JABBWM010000437">
    <property type="protein sequence ID" value="KAG2081239.1"/>
    <property type="molecule type" value="Genomic_DNA"/>
</dbReference>
<dbReference type="InterPro" id="IPR046521">
    <property type="entry name" value="DUF6698"/>
</dbReference>
<feature type="compositionally biased region" description="Low complexity" evidence="1">
    <location>
        <begin position="444"/>
        <end position="454"/>
    </location>
</feature>
<accession>A0A9P7EQ16</accession>
<dbReference type="OrthoDB" id="3220614at2759"/>
<name>A0A9P7EQ16_9AGAM</name>
<protein>
    <submittedName>
        <fullName evidence="2">Uncharacterized protein</fullName>
    </submittedName>
</protein>
<dbReference type="AlphaFoldDB" id="A0A9P7EQ16"/>
<dbReference type="GeneID" id="64705094"/>
<evidence type="ECO:0000313" key="2">
    <source>
        <dbReference type="EMBL" id="KAG2081239.1"/>
    </source>
</evidence>
<comment type="caution">
    <text evidence="2">The sequence shown here is derived from an EMBL/GenBank/DDBJ whole genome shotgun (WGS) entry which is preliminary data.</text>
</comment>
<evidence type="ECO:0000313" key="3">
    <source>
        <dbReference type="Proteomes" id="UP000823399"/>
    </source>
</evidence>
<feature type="compositionally biased region" description="Pro residues" evidence="1">
    <location>
        <begin position="455"/>
        <end position="466"/>
    </location>
</feature>
<feature type="region of interest" description="Disordered" evidence="1">
    <location>
        <begin position="423"/>
        <end position="587"/>
    </location>
</feature>
<dbReference type="RefSeq" id="XP_041284210.1">
    <property type="nucleotide sequence ID" value="XM_041442835.1"/>
</dbReference>
<keyword evidence="3" id="KW-1185">Reference proteome</keyword>
<gene>
    <name evidence="2" type="ORF">F5147DRAFT_783845</name>
</gene>
<feature type="compositionally biased region" description="Basic residues" evidence="1">
    <location>
        <begin position="50"/>
        <end position="60"/>
    </location>
</feature>
<feature type="compositionally biased region" description="Acidic residues" evidence="1">
    <location>
        <begin position="544"/>
        <end position="556"/>
    </location>
</feature>
<dbReference type="Pfam" id="PF20414">
    <property type="entry name" value="DUF6698"/>
    <property type="match status" value="1"/>
</dbReference>
<dbReference type="Proteomes" id="UP000823399">
    <property type="component" value="Unassembled WGS sequence"/>
</dbReference>
<sequence length="587" mass="64938">MPQKRRAIWSSASEDSSDSDSSLSGNESSHSSPTPIIKSKAQKASDKGKQPQKKSLKKPNRSRDSERDQCLHVARWIPHAIDMYVVLKDTFRIGILLEQEESAKDGTLIEDDAAKKERQETLEHVKKDVQERSLRTYKRILTSAPYLRTLIKGNTKKHRKELGHILSEDIIGQIRSEDASKLKPYIGRYAALDAVNHPLIPAIYSDNQKSRAMMGVNHPQLAAMLCPIKHLAAYCENPKKIQGELQSGHIKMHAAAWPAFAYEGDSPGEDFNPLDMQNGLFKGYLMKRVFRHIFKGPSSALANDGEVVTTRSGNAKLHNMLKVDAEHVAYTFVQCCFSISSRDKWQAMDGKYDYHEAYYRIIRAIQEPFDQTWADSLLEWWNMSVFGDKAGIPVFDVSDDDDEEEDDLISMRRQFASRAAEVRLKSVSSDAQGSTLPSDPGSDTSVINTTSTPATTPPPIEEPAPVPAKAIPKPRPIIPTSQQQVVTPNVDTEALPRTLPLAPIPSGSGTGNPLPHTLPLAPVPSGSGTGTRTSKKHGRTNVMESDDESSLTENDSDVPAPSKRTRKGKGKATTTTTTSKRKRKGRK</sequence>
<feature type="compositionally biased region" description="Polar residues" evidence="1">
    <location>
        <begin position="481"/>
        <end position="490"/>
    </location>
</feature>
<evidence type="ECO:0000256" key="1">
    <source>
        <dbReference type="SAM" id="MobiDB-lite"/>
    </source>
</evidence>
<feature type="region of interest" description="Disordered" evidence="1">
    <location>
        <begin position="1"/>
        <end position="68"/>
    </location>
</feature>